<accession>A0A1Y2FJZ4</accession>
<comment type="caution">
    <text evidence="1">The sequence shown here is derived from an EMBL/GenBank/DDBJ whole genome shotgun (WGS) entry which is preliminary data.</text>
</comment>
<dbReference type="AlphaFoldDB" id="A0A1Y2FJZ4"/>
<keyword evidence="2" id="KW-1185">Reference proteome</keyword>
<dbReference type="Proteomes" id="UP000193685">
    <property type="component" value="Unassembled WGS sequence"/>
</dbReference>
<gene>
    <name evidence="1" type="ORF">BCR37DRAFT_378296</name>
</gene>
<dbReference type="RefSeq" id="XP_040726309.1">
    <property type="nucleotide sequence ID" value="XM_040869013.1"/>
</dbReference>
<reference evidence="1 2" key="1">
    <citation type="submission" date="2016-07" db="EMBL/GenBank/DDBJ databases">
        <title>Pervasive Adenine N6-methylation of Active Genes in Fungi.</title>
        <authorList>
            <consortium name="DOE Joint Genome Institute"/>
            <person name="Mondo S.J."/>
            <person name="Dannebaum R.O."/>
            <person name="Kuo R.C."/>
            <person name="Labutti K."/>
            <person name="Haridas S."/>
            <person name="Kuo A."/>
            <person name="Salamov A."/>
            <person name="Ahrendt S.R."/>
            <person name="Lipzen A."/>
            <person name="Sullivan W."/>
            <person name="Andreopoulos W.B."/>
            <person name="Clum A."/>
            <person name="Lindquist E."/>
            <person name="Daum C."/>
            <person name="Ramamoorthy G.K."/>
            <person name="Gryganskyi A."/>
            <person name="Culley D."/>
            <person name="Magnuson J.K."/>
            <person name="James T.Y."/>
            <person name="O'Malley M.A."/>
            <person name="Stajich J.E."/>
            <person name="Spatafora J.W."/>
            <person name="Visel A."/>
            <person name="Grigoriev I.V."/>
        </authorList>
    </citation>
    <scope>NUCLEOTIDE SEQUENCE [LARGE SCALE GENOMIC DNA]</scope>
    <source>
        <strain evidence="1 2">12-1054</strain>
    </source>
</reference>
<dbReference type="EMBL" id="MCFI01000006">
    <property type="protein sequence ID" value="ORY84291.1"/>
    <property type="molecule type" value="Genomic_DNA"/>
</dbReference>
<organism evidence="1 2">
    <name type="scientific">Protomyces lactucae-debilis</name>
    <dbReference type="NCBI Taxonomy" id="2754530"/>
    <lineage>
        <taxon>Eukaryota</taxon>
        <taxon>Fungi</taxon>
        <taxon>Dikarya</taxon>
        <taxon>Ascomycota</taxon>
        <taxon>Taphrinomycotina</taxon>
        <taxon>Taphrinomycetes</taxon>
        <taxon>Taphrinales</taxon>
        <taxon>Protomycetaceae</taxon>
        <taxon>Protomyces</taxon>
    </lineage>
</organism>
<evidence type="ECO:0000313" key="1">
    <source>
        <dbReference type="EMBL" id="ORY84291.1"/>
    </source>
</evidence>
<sequence>MHSYHLDYMSMAMRTFAGRTLLAVVIWLAAINWVLAQTCRQVPMRAVQSFQSRYCVKEKDKAEFCARGCSRRIADYIYRLAWSLPDVCSYNDPKFDWDLRFQNFRAVVSTPIRSGSSGERCSRAPRPRVVCMCSVDVMLQRIVPDLPEQQPQQPEQAAMANNEQQCSDVSIAQRMNPFQFVFEIWYRNMVEQEAADHGERVQGYPATDAPQIPPDEHIWEVTRINPSAILRIHEHILCDASFSSSFADALIDSGPGSCTIKRPNLTNGAHGTLGIQCFGGPGMNVIVDRLKRLYEADPRARSSAPVTANNFIRLRNQLVSVVGALCLKIGLGQDFASVVGRQMAEDLAGASNLSPGAIAYIQQHPTQYYL</sequence>
<proteinExistence type="predicted"/>
<evidence type="ECO:0000313" key="2">
    <source>
        <dbReference type="Proteomes" id="UP000193685"/>
    </source>
</evidence>
<name>A0A1Y2FJZ4_PROLT</name>
<dbReference type="GeneID" id="63785612"/>
<protein>
    <submittedName>
        <fullName evidence="1">Uncharacterized protein</fullName>
    </submittedName>
</protein>